<dbReference type="Proteomes" id="UP000053617">
    <property type="component" value="Unassembled WGS sequence"/>
</dbReference>
<evidence type="ECO:0000256" key="2">
    <source>
        <dbReference type="ARBA" id="ARBA00011085"/>
    </source>
</evidence>
<feature type="transmembrane region" description="Helical" evidence="10">
    <location>
        <begin position="78"/>
        <end position="98"/>
    </location>
</feature>
<evidence type="ECO:0000256" key="10">
    <source>
        <dbReference type="SAM" id="Phobius"/>
    </source>
</evidence>
<keyword evidence="8" id="KW-0675">Receptor</keyword>
<protein>
    <recommendedName>
        <fullName evidence="13">Pheromone a factor receptor</fullName>
    </recommendedName>
</protein>
<dbReference type="GeneID" id="25289187"/>
<sequence>MPLSVYAATFAVLALLACLLSIFPLVVHLKARNLATTVLTLAALLLNIQNFVNALIWTSRNPDTWWNGKILCDIEVKLYVGFGIAIYGAIASLFRHIYTILDVENTTALPSPQQRRIRLAIELGLCIIMPIVIAAAHYMVQKDRYWIRTSAGCTPSYDNCWATLILIFLWPLVLCLVASGYCIISVVRLWRHRTQMSSVFSNTPGVTRSRFTRLFALAFALLVIYCPLAIYTFSANAVIPTHMYSWSYVHPPDWPERIIKRPTSERFGLNRWAQVATAYMLFIFFGLGHEAIHMYKSCLRELKVLLTADCVKQDNIRGRSARNVHPSQTDPGTIITDISSTPEGFPLAGMRMAETD</sequence>
<feature type="transmembrane region" description="Helical" evidence="10">
    <location>
        <begin position="34"/>
        <end position="58"/>
    </location>
</feature>
<comment type="subcellular location">
    <subcellularLocation>
        <location evidence="1">Membrane</location>
        <topology evidence="1">Multi-pass membrane protein</topology>
    </subcellularLocation>
</comment>
<reference evidence="11 12" key="1">
    <citation type="submission" date="2015-01" db="EMBL/GenBank/DDBJ databases">
        <title>The Genome Sequence of Rhinocladiella mackenzie CBS 650.93.</title>
        <authorList>
            <consortium name="The Broad Institute Genomics Platform"/>
            <person name="Cuomo C."/>
            <person name="de Hoog S."/>
            <person name="Gorbushina A."/>
            <person name="Stielow B."/>
            <person name="Teixiera M."/>
            <person name="Abouelleil A."/>
            <person name="Chapman S.B."/>
            <person name="Priest M."/>
            <person name="Young S.K."/>
            <person name="Wortman J."/>
            <person name="Nusbaum C."/>
            <person name="Birren B."/>
        </authorList>
    </citation>
    <scope>NUCLEOTIDE SEQUENCE [LARGE SCALE GENOMIC DNA]</scope>
    <source>
        <strain evidence="11 12">CBS 650.93</strain>
    </source>
</reference>
<dbReference type="RefSeq" id="XP_013277171.1">
    <property type="nucleotide sequence ID" value="XM_013421717.1"/>
</dbReference>
<dbReference type="STRING" id="1442369.A0A0D2JKR6"/>
<accession>A0A0D2JKR6</accession>
<dbReference type="GO" id="GO:0004932">
    <property type="term" value="F:mating-type factor pheromone receptor activity"/>
    <property type="evidence" value="ECO:0007669"/>
    <property type="project" value="InterPro"/>
</dbReference>
<dbReference type="GO" id="GO:0005886">
    <property type="term" value="C:plasma membrane"/>
    <property type="evidence" value="ECO:0007669"/>
    <property type="project" value="TreeGrafter"/>
</dbReference>
<dbReference type="Pfam" id="PF02076">
    <property type="entry name" value="STE3"/>
    <property type="match status" value="1"/>
</dbReference>
<keyword evidence="9" id="KW-0807">Transducer</keyword>
<keyword evidence="12" id="KW-1185">Reference proteome</keyword>
<evidence type="ECO:0000256" key="5">
    <source>
        <dbReference type="ARBA" id="ARBA00022989"/>
    </source>
</evidence>
<gene>
    <name evidence="11" type="ORF">Z518_01116</name>
</gene>
<name>A0A0D2JKR6_9EURO</name>
<dbReference type="HOGENOM" id="CLU_027592_3_2_1"/>
<evidence type="ECO:0000313" key="11">
    <source>
        <dbReference type="EMBL" id="KIX10035.1"/>
    </source>
</evidence>
<evidence type="ECO:0000256" key="4">
    <source>
        <dbReference type="ARBA" id="ARBA00022692"/>
    </source>
</evidence>
<evidence type="ECO:0000256" key="6">
    <source>
        <dbReference type="ARBA" id="ARBA00023040"/>
    </source>
</evidence>
<dbReference type="AlphaFoldDB" id="A0A0D2JKR6"/>
<keyword evidence="7 10" id="KW-0472">Membrane</keyword>
<proteinExistence type="inferred from homology"/>
<dbReference type="VEuPathDB" id="FungiDB:Z518_01116"/>
<dbReference type="EMBL" id="KN847475">
    <property type="protein sequence ID" value="KIX10035.1"/>
    <property type="molecule type" value="Genomic_DNA"/>
</dbReference>
<dbReference type="PANTHER" id="PTHR28097">
    <property type="entry name" value="PHEROMONE A FACTOR RECEPTOR"/>
    <property type="match status" value="1"/>
</dbReference>
<evidence type="ECO:0000256" key="9">
    <source>
        <dbReference type="ARBA" id="ARBA00023224"/>
    </source>
</evidence>
<evidence type="ECO:0000256" key="1">
    <source>
        <dbReference type="ARBA" id="ARBA00004141"/>
    </source>
</evidence>
<dbReference type="PANTHER" id="PTHR28097:SF1">
    <property type="entry name" value="PHEROMONE A FACTOR RECEPTOR"/>
    <property type="match status" value="1"/>
</dbReference>
<evidence type="ECO:0000256" key="3">
    <source>
        <dbReference type="ARBA" id="ARBA00022507"/>
    </source>
</evidence>
<dbReference type="InterPro" id="IPR001499">
    <property type="entry name" value="GPCR_STE3"/>
</dbReference>
<evidence type="ECO:0000256" key="7">
    <source>
        <dbReference type="ARBA" id="ARBA00023136"/>
    </source>
</evidence>
<keyword evidence="6" id="KW-0297">G-protein coupled receptor</keyword>
<comment type="similarity">
    <text evidence="2">Belongs to the G-protein coupled receptor 4 family.</text>
</comment>
<dbReference type="CDD" id="cd14966">
    <property type="entry name" value="7tmD_STE3"/>
    <property type="match status" value="1"/>
</dbReference>
<feature type="transmembrane region" description="Helical" evidence="10">
    <location>
        <begin position="211"/>
        <end position="233"/>
    </location>
</feature>
<evidence type="ECO:0000313" key="12">
    <source>
        <dbReference type="Proteomes" id="UP000053617"/>
    </source>
</evidence>
<feature type="transmembrane region" description="Helical" evidence="10">
    <location>
        <begin position="6"/>
        <end position="27"/>
    </location>
</feature>
<dbReference type="OrthoDB" id="2874149at2759"/>
<dbReference type="GO" id="GO:0000750">
    <property type="term" value="P:pheromone-dependent signal transduction involved in conjugation with cellular fusion"/>
    <property type="evidence" value="ECO:0007669"/>
    <property type="project" value="TreeGrafter"/>
</dbReference>
<feature type="transmembrane region" description="Helical" evidence="10">
    <location>
        <begin position="161"/>
        <end position="190"/>
    </location>
</feature>
<evidence type="ECO:0008006" key="13">
    <source>
        <dbReference type="Google" id="ProtNLM"/>
    </source>
</evidence>
<keyword evidence="4 10" id="KW-0812">Transmembrane</keyword>
<evidence type="ECO:0000256" key="8">
    <source>
        <dbReference type="ARBA" id="ARBA00023170"/>
    </source>
</evidence>
<feature type="transmembrane region" description="Helical" evidence="10">
    <location>
        <begin position="119"/>
        <end position="141"/>
    </location>
</feature>
<feature type="transmembrane region" description="Helical" evidence="10">
    <location>
        <begin position="272"/>
        <end position="292"/>
    </location>
</feature>
<organism evidence="11 12">
    <name type="scientific">Rhinocladiella mackenziei CBS 650.93</name>
    <dbReference type="NCBI Taxonomy" id="1442369"/>
    <lineage>
        <taxon>Eukaryota</taxon>
        <taxon>Fungi</taxon>
        <taxon>Dikarya</taxon>
        <taxon>Ascomycota</taxon>
        <taxon>Pezizomycotina</taxon>
        <taxon>Eurotiomycetes</taxon>
        <taxon>Chaetothyriomycetidae</taxon>
        <taxon>Chaetothyriales</taxon>
        <taxon>Herpotrichiellaceae</taxon>
        <taxon>Rhinocladiella</taxon>
    </lineage>
</organism>
<keyword evidence="3" id="KW-0589">Pheromone response</keyword>
<dbReference type="PRINTS" id="PR00899">
    <property type="entry name" value="GPCRSTE3"/>
</dbReference>
<keyword evidence="5 10" id="KW-1133">Transmembrane helix</keyword>